<organism evidence="2 3">
    <name type="scientific">Monilinia vaccinii-corymbosi</name>
    <dbReference type="NCBI Taxonomy" id="61207"/>
    <lineage>
        <taxon>Eukaryota</taxon>
        <taxon>Fungi</taxon>
        <taxon>Dikarya</taxon>
        <taxon>Ascomycota</taxon>
        <taxon>Pezizomycotina</taxon>
        <taxon>Leotiomycetes</taxon>
        <taxon>Helotiales</taxon>
        <taxon>Sclerotiniaceae</taxon>
        <taxon>Monilinia</taxon>
    </lineage>
</organism>
<dbReference type="Proteomes" id="UP000672032">
    <property type="component" value="Chromosome 3"/>
</dbReference>
<sequence length="186" mass="21116">MKIPSQMAKKNNRRRRHTSPNYLQVPPLPPSSPAPRSTRIHTQEQAALTANTTRQTEQLLQSLDRIAGPGAEDEKKRRVMAYTQKEKNIKQEARNQARNREKRAEEARNRERRERIRREKDGEGEGEGVEMGGGQTRAPTREENQVIEKNKGRHSKEAGIEMIGATGANEEVEEVRSAEFQLPGVS</sequence>
<feature type="compositionally biased region" description="Basic and acidic residues" evidence="1">
    <location>
        <begin position="84"/>
        <end position="123"/>
    </location>
</feature>
<feature type="compositionally biased region" description="Basic and acidic residues" evidence="1">
    <location>
        <begin position="139"/>
        <end position="159"/>
    </location>
</feature>
<dbReference type="OrthoDB" id="3556285at2759"/>
<keyword evidence="3" id="KW-1185">Reference proteome</keyword>
<evidence type="ECO:0000256" key="1">
    <source>
        <dbReference type="SAM" id="MobiDB-lite"/>
    </source>
</evidence>
<gene>
    <name evidence="2" type="ORF">DSL72_001680</name>
</gene>
<proteinExistence type="predicted"/>
<dbReference type="EMBL" id="CP063407">
    <property type="protein sequence ID" value="QSZ32111.1"/>
    <property type="molecule type" value="Genomic_DNA"/>
</dbReference>
<reference evidence="2" key="1">
    <citation type="submission" date="2020-10" db="EMBL/GenBank/DDBJ databases">
        <title>Genome Sequence of Monilinia vaccinii-corymbosi Sheds Light on Mummy Berry Disease Infection of Blueberry and Mating Type.</title>
        <authorList>
            <person name="Yow A.G."/>
            <person name="Zhang Y."/>
            <person name="Bansal K."/>
            <person name="Eacker S.M."/>
            <person name="Sullivan S."/>
            <person name="Liachko I."/>
            <person name="Cubeta M.A."/>
            <person name="Rollins J.A."/>
            <person name="Ashrafi H."/>
        </authorList>
    </citation>
    <scope>NUCLEOTIDE SEQUENCE</scope>
    <source>
        <strain evidence="2">RL-1</strain>
    </source>
</reference>
<accession>A0A8A3P818</accession>
<feature type="region of interest" description="Disordered" evidence="1">
    <location>
        <begin position="83"/>
        <end position="186"/>
    </location>
</feature>
<name>A0A8A3P818_9HELO</name>
<protein>
    <submittedName>
        <fullName evidence="2">Uncharacterized protein</fullName>
    </submittedName>
</protein>
<evidence type="ECO:0000313" key="2">
    <source>
        <dbReference type="EMBL" id="QSZ32111.1"/>
    </source>
</evidence>
<feature type="region of interest" description="Disordered" evidence="1">
    <location>
        <begin position="1"/>
        <end position="43"/>
    </location>
</feature>
<evidence type="ECO:0000313" key="3">
    <source>
        <dbReference type="Proteomes" id="UP000672032"/>
    </source>
</evidence>
<dbReference type="AlphaFoldDB" id="A0A8A3P818"/>